<accession>A0AAU7CDQ5</accession>
<dbReference type="AlphaFoldDB" id="A0AAU7CDQ5"/>
<evidence type="ECO:0000256" key="1">
    <source>
        <dbReference type="SAM" id="Phobius"/>
    </source>
</evidence>
<dbReference type="RefSeq" id="WP_406696332.1">
    <property type="nucleotide sequence ID" value="NZ_CP155447.1"/>
</dbReference>
<keyword evidence="1" id="KW-0812">Transmembrane</keyword>
<evidence type="ECO:0000313" key="2">
    <source>
        <dbReference type="EMBL" id="XBH03593.1"/>
    </source>
</evidence>
<keyword evidence="1" id="KW-1133">Transmembrane helix</keyword>
<feature type="transmembrane region" description="Helical" evidence="1">
    <location>
        <begin position="12"/>
        <end position="37"/>
    </location>
</feature>
<organism evidence="2">
    <name type="scientific">Singulisphaera sp. Ch08</name>
    <dbReference type="NCBI Taxonomy" id="3120278"/>
    <lineage>
        <taxon>Bacteria</taxon>
        <taxon>Pseudomonadati</taxon>
        <taxon>Planctomycetota</taxon>
        <taxon>Planctomycetia</taxon>
        <taxon>Isosphaerales</taxon>
        <taxon>Isosphaeraceae</taxon>
        <taxon>Singulisphaera</taxon>
    </lineage>
</organism>
<keyword evidence="1" id="KW-0472">Membrane</keyword>
<proteinExistence type="predicted"/>
<name>A0AAU7CDQ5_9BACT</name>
<sequence length="100" mass="10934">MSSLLNSALRDFLRLLILILQAGLIVWTACVPLVWILRDGLGPDAADSGWPWSVFKFAVRWGVPSLALALPLHGLSFVDRRLGENGPGNGRYRGSEKSCT</sequence>
<dbReference type="EMBL" id="CP155447">
    <property type="protein sequence ID" value="XBH03593.1"/>
    <property type="molecule type" value="Genomic_DNA"/>
</dbReference>
<gene>
    <name evidence="2" type="ORF">V5E97_35600</name>
</gene>
<protein>
    <submittedName>
        <fullName evidence="2">Uncharacterized protein</fullName>
    </submittedName>
</protein>
<reference evidence="2" key="1">
    <citation type="submission" date="2024-05" db="EMBL/GenBank/DDBJ databases">
        <title>Planctomycetes of the genus Singulisphaera possess chitinolytic capabilities.</title>
        <authorList>
            <person name="Ivanova A."/>
        </authorList>
    </citation>
    <scope>NUCLEOTIDE SEQUENCE</scope>
    <source>
        <strain evidence="2">Ch08T</strain>
    </source>
</reference>